<sequence length="70" mass="7639">MAREATLIPSPSCFATAQPSINDLLTKRFPPPSSRPAHSSIRHHVEESGWCQNTAYIPSGSVRSLSTRGF</sequence>
<keyword evidence="2" id="KW-1185">Reference proteome</keyword>
<comment type="caution">
    <text evidence="1">The sequence shown here is derived from an EMBL/GenBank/DDBJ whole genome shotgun (WGS) entry which is preliminary data.</text>
</comment>
<evidence type="ECO:0000313" key="1">
    <source>
        <dbReference type="EMBL" id="MPC23758.1"/>
    </source>
</evidence>
<protein>
    <submittedName>
        <fullName evidence="1">Uncharacterized protein</fullName>
    </submittedName>
</protein>
<accession>A0A5B7DQT3</accession>
<reference evidence="1 2" key="1">
    <citation type="submission" date="2019-05" db="EMBL/GenBank/DDBJ databases">
        <title>Another draft genome of Portunus trituberculatus and its Hox gene families provides insights of decapod evolution.</title>
        <authorList>
            <person name="Jeong J.-H."/>
            <person name="Song I."/>
            <person name="Kim S."/>
            <person name="Choi T."/>
            <person name="Kim D."/>
            <person name="Ryu S."/>
            <person name="Kim W."/>
        </authorList>
    </citation>
    <scope>NUCLEOTIDE SEQUENCE [LARGE SCALE GENOMIC DNA]</scope>
    <source>
        <tissue evidence="1">Muscle</tissue>
    </source>
</reference>
<dbReference type="AlphaFoldDB" id="A0A5B7DQT3"/>
<gene>
    <name evidence="1" type="ORF">E2C01_016820</name>
</gene>
<proteinExistence type="predicted"/>
<name>A0A5B7DQT3_PORTR</name>
<organism evidence="1 2">
    <name type="scientific">Portunus trituberculatus</name>
    <name type="common">Swimming crab</name>
    <name type="synonym">Neptunus trituberculatus</name>
    <dbReference type="NCBI Taxonomy" id="210409"/>
    <lineage>
        <taxon>Eukaryota</taxon>
        <taxon>Metazoa</taxon>
        <taxon>Ecdysozoa</taxon>
        <taxon>Arthropoda</taxon>
        <taxon>Crustacea</taxon>
        <taxon>Multicrustacea</taxon>
        <taxon>Malacostraca</taxon>
        <taxon>Eumalacostraca</taxon>
        <taxon>Eucarida</taxon>
        <taxon>Decapoda</taxon>
        <taxon>Pleocyemata</taxon>
        <taxon>Brachyura</taxon>
        <taxon>Eubrachyura</taxon>
        <taxon>Portunoidea</taxon>
        <taxon>Portunidae</taxon>
        <taxon>Portuninae</taxon>
        <taxon>Portunus</taxon>
    </lineage>
</organism>
<dbReference type="EMBL" id="VSRR010001248">
    <property type="protein sequence ID" value="MPC23758.1"/>
    <property type="molecule type" value="Genomic_DNA"/>
</dbReference>
<dbReference type="Proteomes" id="UP000324222">
    <property type="component" value="Unassembled WGS sequence"/>
</dbReference>
<evidence type="ECO:0000313" key="2">
    <source>
        <dbReference type="Proteomes" id="UP000324222"/>
    </source>
</evidence>